<sequence length="41" mass="4838">MREKYVRLETIVEQMRMSQRGQSTPIDKQHPTRSSSTDNES</sequence>
<keyword evidence="3" id="KW-1185">Reference proteome</keyword>
<evidence type="ECO:0000256" key="1">
    <source>
        <dbReference type="SAM" id="MobiDB-lite"/>
    </source>
</evidence>
<feature type="region of interest" description="Disordered" evidence="1">
    <location>
        <begin position="15"/>
        <end position="41"/>
    </location>
</feature>
<organism evidence="2 3">
    <name type="scientific">Castilleja foliolosa</name>
    <dbReference type="NCBI Taxonomy" id="1961234"/>
    <lineage>
        <taxon>Eukaryota</taxon>
        <taxon>Viridiplantae</taxon>
        <taxon>Streptophyta</taxon>
        <taxon>Embryophyta</taxon>
        <taxon>Tracheophyta</taxon>
        <taxon>Spermatophyta</taxon>
        <taxon>Magnoliopsida</taxon>
        <taxon>eudicotyledons</taxon>
        <taxon>Gunneridae</taxon>
        <taxon>Pentapetalae</taxon>
        <taxon>asterids</taxon>
        <taxon>lamiids</taxon>
        <taxon>Lamiales</taxon>
        <taxon>Orobanchaceae</taxon>
        <taxon>Pedicularideae</taxon>
        <taxon>Castillejinae</taxon>
        <taxon>Castilleja</taxon>
    </lineage>
</organism>
<dbReference type="EMBL" id="JAVIJP010000053">
    <property type="protein sequence ID" value="KAL3624583.1"/>
    <property type="molecule type" value="Genomic_DNA"/>
</dbReference>
<comment type="caution">
    <text evidence="2">The sequence shown here is derived from an EMBL/GenBank/DDBJ whole genome shotgun (WGS) entry which is preliminary data.</text>
</comment>
<reference evidence="3" key="1">
    <citation type="journal article" date="2024" name="IScience">
        <title>Strigolactones Initiate the Formation of Haustorium-like Structures in Castilleja.</title>
        <authorList>
            <person name="Buerger M."/>
            <person name="Peterson D."/>
            <person name="Chory J."/>
        </authorList>
    </citation>
    <scope>NUCLEOTIDE SEQUENCE [LARGE SCALE GENOMIC DNA]</scope>
</reference>
<name>A0ABD3C475_9LAMI</name>
<evidence type="ECO:0000313" key="3">
    <source>
        <dbReference type="Proteomes" id="UP001632038"/>
    </source>
</evidence>
<dbReference type="AlphaFoldDB" id="A0ABD3C475"/>
<feature type="compositionally biased region" description="Polar residues" evidence="1">
    <location>
        <begin position="16"/>
        <end position="41"/>
    </location>
</feature>
<dbReference type="Proteomes" id="UP001632038">
    <property type="component" value="Unassembled WGS sequence"/>
</dbReference>
<evidence type="ECO:0000313" key="2">
    <source>
        <dbReference type="EMBL" id="KAL3624583.1"/>
    </source>
</evidence>
<proteinExistence type="predicted"/>
<gene>
    <name evidence="2" type="ORF">CASFOL_031251</name>
</gene>
<protein>
    <submittedName>
        <fullName evidence="2">Uncharacterized protein</fullName>
    </submittedName>
</protein>
<accession>A0ABD3C475</accession>